<accession>A0A090M348</accession>
<dbReference type="RefSeq" id="XP_022838482.1">
    <property type="nucleotide sequence ID" value="XM_022984749.1"/>
</dbReference>
<feature type="compositionally biased region" description="Basic and acidic residues" evidence="1">
    <location>
        <begin position="25"/>
        <end position="53"/>
    </location>
</feature>
<dbReference type="OrthoDB" id="26525at2759"/>
<dbReference type="InParanoid" id="A0A090M348"/>
<comment type="caution">
    <text evidence="2">The sequence shown here is derived from an EMBL/GenBank/DDBJ whole genome shotgun (WGS) entry which is preliminary data.</text>
</comment>
<protein>
    <submittedName>
        <fullName evidence="2">EF-hand domain pair</fullName>
    </submittedName>
</protein>
<dbReference type="EMBL" id="CAID01000003">
    <property type="protein sequence ID" value="CEF97092.1"/>
    <property type="molecule type" value="Genomic_DNA"/>
</dbReference>
<dbReference type="GeneID" id="9833035"/>
<proteinExistence type="predicted"/>
<evidence type="ECO:0000313" key="3">
    <source>
        <dbReference type="Proteomes" id="UP000009170"/>
    </source>
</evidence>
<reference evidence="2 3" key="2">
    <citation type="journal article" date="2014" name="BMC Genomics">
        <title>An improved genome of the model marine alga Ostreococcus tauri unfolds by assessing Illumina de novo assemblies.</title>
        <authorList>
            <person name="Blanc-Mathieu R."/>
            <person name="Verhelst B."/>
            <person name="Derelle E."/>
            <person name="Rombauts S."/>
            <person name="Bouget F.Y."/>
            <person name="Carre I."/>
            <person name="Chateau A."/>
            <person name="Eyre-Walker A."/>
            <person name="Grimsley N."/>
            <person name="Moreau H."/>
            <person name="Piegu B."/>
            <person name="Rivals E."/>
            <person name="Schackwitz W."/>
            <person name="Van de Peer Y."/>
            <person name="Piganeau G."/>
        </authorList>
    </citation>
    <scope>NUCLEOTIDE SEQUENCE [LARGE SCALE GENOMIC DNA]</scope>
    <source>
        <strain evidence="3">OTTH 0595 / CCAP 157/2 / RCC745</strain>
    </source>
</reference>
<organism evidence="2 3">
    <name type="scientific">Ostreococcus tauri</name>
    <name type="common">Marine green alga</name>
    <dbReference type="NCBI Taxonomy" id="70448"/>
    <lineage>
        <taxon>Eukaryota</taxon>
        <taxon>Viridiplantae</taxon>
        <taxon>Chlorophyta</taxon>
        <taxon>Mamiellophyceae</taxon>
        <taxon>Mamiellales</taxon>
        <taxon>Bathycoccaceae</taxon>
        <taxon>Ostreococcus</taxon>
    </lineage>
</organism>
<sequence>MATATATATEDGLVNFDALATMESVRERRGRDLRIEKLREEDENSERSERSAEEGSGPGTPTEAAPMRSVLTRKPSVAALKLFSSMDVNESEAESEKMDAEEGDEDVCSLSEFAMVLNVAAWDDKLAGQLNVDVIVKQLELLRGTVGTNSSLSGVLGFDVHRDLSVRADTAGFVSIGSIANVLYRGMARARSMADMSDDLDAFENLLYKRAVKSISTVLSSGNDDGIVTYVDLKAKLKYFGVKSSMTDIISMMSQADIEGSGVVKVSDLSRLLARELGQLRQLLNSKTEGSTNSKTRISLEFARDGNSRTVRDCLLNGQAAYGILQRFPTARPSRKKPGRLKWSEDEDIAAVCLFDRSGTMMIQEQGELVTLPTKLDYFTDVHRSKDTRTIVELPPKEPSEEEDPPQGFARIFACCFAPKVA</sequence>
<dbReference type="Proteomes" id="UP000009170">
    <property type="component" value="Unassembled WGS sequence"/>
</dbReference>
<dbReference type="KEGG" id="ota:OT_ostta03g02190"/>
<keyword evidence="3" id="KW-1185">Reference proteome</keyword>
<evidence type="ECO:0000256" key="1">
    <source>
        <dbReference type="SAM" id="MobiDB-lite"/>
    </source>
</evidence>
<evidence type="ECO:0000313" key="2">
    <source>
        <dbReference type="EMBL" id="CEF97092.1"/>
    </source>
</evidence>
<dbReference type="AlphaFoldDB" id="A0A090M348"/>
<reference evidence="3" key="1">
    <citation type="journal article" date="2006" name="Proc. Natl. Acad. Sci. U.S.A.">
        <title>Genome analysis of the smallest free-living eukaryote Ostreococcus tauri unveils many unique features.</title>
        <authorList>
            <person name="Derelle E."/>
            <person name="Ferraz C."/>
            <person name="Rombauts S."/>
            <person name="Rouze P."/>
            <person name="Worden A.Z."/>
            <person name="Robbens S."/>
            <person name="Partensky F."/>
            <person name="Degroeve S."/>
            <person name="Echeynie S."/>
            <person name="Cooke R."/>
            <person name="Saeys Y."/>
            <person name="Wuyts J."/>
            <person name="Jabbari K."/>
            <person name="Bowler C."/>
            <person name="Panaud O."/>
            <person name="Piegu B."/>
            <person name="Ball S.G."/>
            <person name="Ral J.-P."/>
            <person name="Bouget F.-Y."/>
            <person name="Piganeau G."/>
            <person name="De Baets B."/>
            <person name="Picard A."/>
            <person name="Delseny M."/>
            <person name="Demaille J."/>
            <person name="Van de Peer Y."/>
            <person name="Moreau H."/>
        </authorList>
    </citation>
    <scope>NUCLEOTIDE SEQUENCE [LARGE SCALE GENOMIC DNA]</scope>
    <source>
        <strain evidence="3">OTTH 0595 / CCAP 157/2 / RCC745</strain>
    </source>
</reference>
<dbReference type="SUPFAM" id="SSF47473">
    <property type="entry name" value="EF-hand"/>
    <property type="match status" value="1"/>
</dbReference>
<name>A0A090M348_OSTTA</name>
<gene>
    <name evidence="2" type="ORF">OT_ostta03g02190</name>
</gene>
<dbReference type="InterPro" id="IPR011992">
    <property type="entry name" value="EF-hand-dom_pair"/>
</dbReference>
<feature type="region of interest" description="Disordered" evidence="1">
    <location>
        <begin position="25"/>
        <end position="70"/>
    </location>
</feature>